<name>A0A916QH13_9BACL</name>
<evidence type="ECO:0000256" key="1">
    <source>
        <dbReference type="ARBA" id="ARBA00004613"/>
    </source>
</evidence>
<evidence type="ECO:0000256" key="3">
    <source>
        <dbReference type="ARBA" id="ARBA00022729"/>
    </source>
</evidence>
<evidence type="ECO:0000256" key="4">
    <source>
        <dbReference type="ARBA" id="ARBA00022837"/>
    </source>
</evidence>
<dbReference type="EMBL" id="BMAQ01000026">
    <property type="protein sequence ID" value="GFR38739.1"/>
    <property type="molecule type" value="Genomic_DNA"/>
</dbReference>
<evidence type="ECO:0000256" key="6">
    <source>
        <dbReference type="SAM" id="MobiDB-lite"/>
    </source>
</evidence>
<feature type="compositionally biased region" description="Acidic residues" evidence="6">
    <location>
        <begin position="371"/>
        <end position="385"/>
    </location>
</feature>
<feature type="region of interest" description="Disordered" evidence="6">
    <location>
        <begin position="396"/>
        <end position="415"/>
    </location>
</feature>
<dbReference type="PROSITE" id="PS00018">
    <property type="entry name" value="EF_HAND_1"/>
    <property type="match status" value="1"/>
</dbReference>
<evidence type="ECO:0000313" key="7">
    <source>
        <dbReference type="EMBL" id="GFR38739.1"/>
    </source>
</evidence>
<dbReference type="PANTHER" id="PTHR37467">
    <property type="entry name" value="EXPORTED CALCIUM-BINDING GLYCOPROTEIN-RELATED"/>
    <property type="match status" value="1"/>
</dbReference>
<sequence length="568" mass="63584">MLMKYISVVFITLLLKMNIIAIDSTILPSMASAPPMNLPTSWEYALFSGSETHPLSITSSSTYISGDVFSNHDIKHRGANLQVDGRLNAVGRIDSHHDQLDVWNQWEDVSPETAPDFGRVIRRLVSLDAEVYDQNQLFEGSDLQVERPMMIKGDAAFKGTEFVGKDYIIASGDITFDVTSLESLDDEPLVLYSEYGDIKIQASYSTMRGILYAPKGTVQIDVSSTFELEGHIIADRIELSGENVEIYGLYDEISLLNGHHHFMACNDRYYELYSEVPFNDYSTPYNTPVVMEIQDLLLESSIARSENIVQSVVLCHAALDKVEELRTKLEEEQRILEQIAADPFGDYDGDGLLNGFELEMLRDYTNPMVYDTDDDGIPDGEEDSDKDGLSNLLEQELGTDPANPDTDGDGLLDGSEYQLGTDPLLSVSGQDGILDSEKTYTQTIVGPVPDVKLEITAVGDISKAVYIHDATDNFTIDPEYSFADNEHFVSGLYVFVAELPYKHARIYLPVDRNKLGDRDIEQVKMVYFDERFMTFLPLEKQGMDPDSGIVWGETDHLGMFALVYPPNM</sequence>
<evidence type="ECO:0000313" key="8">
    <source>
        <dbReference type="Proteomes" id="UP000654993"/>
    </source>
</evidence>
<dbReference type="InterPro" id="IPR059100">
    <property type="entry name" value="TSP3_bac"/>
</dbReference>
<reference evidence="7" key="1">
    <citation type="submission" date="2020-08" db="EMBL/GenBank/DDBJ databases">
        <authorList>
            <person name="Uke A."/>
            <person name="Chhe C."/>
            <person name="Baramee S."/>
            <person name="Kosugi A."/>
        </authorList>
    </citation>
    <scope>NUCLEOTIDE SEQUENCE</scope>
    <source>
        <strain evidence="7">DA-C8</strain>
    </source>
</reference>
<comment type="caution">
    <text evidence="7">The sequence shown here is derived from an EMBL/GenBank/DDBJ whole genome shotgun (WGS) entry which is preliminary data.</text>
</comment>
<proteinExistence type="predicted"/>
<dbReference type="PANTHER" id="PTHR37467:SF1">
    <property type="entry name" value="EXPORTED CALCIUM-BINDING GLYCOPROTEIN"/>
    <property type="match status" value="1"/>
</dbReference>
<feature type="region of interest" description="Disordered" evidence="6">
    <location>
        <begin position="367"/>
        <end position="388"/>
    </location>
</feature>
<organism evidence="7 8">
    <name type="scientific">Insulibacter thermoxylanivorax</name>
    <dbReference type="NCBI Taxonomy" id="2749268"/>
    <lineage>
        <taxon>Bacteria</taxon>
        <taxon>Bacillati</taxon>
        <taxon>Bacillota</taxon>
        <taxon>Bacilli</taxon>
        <taxon>Bacillales</taxon>
        <taxon>Paenibacillaceae</taxon>
        <taxon>Insulibacter</taxon>
    </lineage>
</organism>
<dbReference type="InterPro" id="IPR053180">
    <property type="entry name" value="Ca-binding_acidic-repeat"/>
</dbReference>
<feature type="coiled-coil region" evidence="5">
    <location>
        <begin position="315"/>
        <end position="342"/>
    </location>
</feature>
<keyword evidence="8" id="KW-1185">Reference proteome</keyword>
<dbReference type="SUPFAM" id="SSF103647">
    <property type="entry name" value="TSP type-3 repeat"/>
    <property type="match status" value="1"/>
</dbReference>
<dbReference type="Gene3D" id="4.10.1080.10">
    <property type="entry name" value="TSP type-3 repeat"/>
    <property type="match status" value="1"/>
</dbReference>
<comment type="subcellular location">
    <subcellularLocation>
        <location evidence="1">Secreted</location>
    </subcellularLocation>
</comment>
<dbReference type="InterPro" id="IPR018247">
    <property type="entry name" value="EF_Hand_1_Ca_BS"/>
</dbReference>
<keyword evidence="3" id="KW-0732">Signal</keyword>
<keyword evidence="5" id="KW-0175">Coiled coil</keyword>
<dbReference type="InterPro" id="IPR028974">
    <property type="entry name" value="TSP_type-3_rpt"/>
</dbReference>
<keyword evidence="2" id="KW-0964">Secreted</keyword>
<evidence type="ECO:0000256" key="2">
    <source>
        <dbReference type="ARBA" id="ARBA00022525"/>
    </source>
</evidence>
<dbReference type="Proteomes" id="UP000654993">
    <property type="component" value="Unassembled WGS sequence"/>
</dbReference>
<dbReference type="Pfam" id="PF18884">
    <property type="entry name" value="TSP3_bac"/>
    <property type="match status" value="2"/>
</dbReference>
<reference evidence="7" key="2">
    <citation type="journal article" date="2021" name="Data Brief">
        <title>Draft genome sequence data of the facultative, thermophilic, xylanolytic bacterium Paenibacillus sp. strain DA-C8.</title>
        <authorList>
            <person name="Chhe C."/>
            <person name="Uke A."/>
            <person name="Baramee S."/>
            <person name="Ungkulpasvich U."/>
            <person name="Tachaapaikoon C."/>
            <person name="Pason P."/>
            <person name="Waeonukul R."/>
            <person name="Ratanakhanokchai K."/>
            <person name="Kosugi A."/>
        </authorList>
    </citation>
    <scope>NUCLEOTIDE SEQUENCE</scope>
    <source>
        <strain evidence="7">DA-C8</strain>
    </source>
</reference>
<keyword evidence="4" id="KW-0106">Calcium</keyword>
<accession>A0A916QH13</accession>
<dbReference type="AlphaFoldDB" id="A0A916QH13"/>
<dbReference type="GO" id="GO:0005509">
    <property type="term" value="F:calcium ion binding"/>
    <property type="evidence" value="ECO:0007669"/>
    <property type="project" value="InterPro"/>
</dbReference>
<evidence type="ECO:0000256" key="5">
    <source>
        <dbReference type="SAM" id="Coils"/>
    </source>
</evidence>
<gene>
    <name evidence="7" type="ORF">PRECH8_20350</name>
</gene>
<protein>
    <submittedName>
        <fullName evidence="7">Uncharacterized protein</fullName>
    </submittedName>
</protein>